<name>A0ABX8EL09_9ACTN</name>
<evidence type="ECO:0000313" key="3">
    <source>
        <dbReference type="Proteomes" id="UP000679307"/>
    </source>
</evidence>
<organism evidence="2 3">
    <name type="scientific">Nocardioides aquaticus</name>
    <dbReference type="NCBI Taxonomy" id="160826"/>
    <lineage>
        <taxon>Bacteria</taxon>
        <taxon>Bacillati</taxon>
        <taxon>Actinomycetota</taxon>
        <taxon>Actinomycetes</taxon>
        <taxon>Propionibacteriales</taxon>
        <taxon>Nocardioidaceae</taxon>
        <taxon>Nocardioides</taxon>
    </lineage>
</organism>
<accession>A0ABX8EL09</accession>
<evidence type="ECO:0000256" key="1">
    <source>
        <dbReference type="SAM" id="MobiDB-lite"/>
    </source>
</evidence>
<protein>
    <recommendedName>
        <fullName evidence="4">Peptidase S26 domain-containing protein</fullName>
    </recommendedName>
</protein>
<dbReference type="Proteomes" id="UP000679307">
    <property type="component" value="Chromosome"/>
</dbReference>
<feature type="compositionally biased region" description="Basic residues" evidence="1">
    <location>
        <begin position="167"/>
        <end position="180"/>
    </location>
</feature>
<gene>
    <name evidence="2" type="ORF">ENKNEFLB_03627</name>
</gene>
<keyword evidence="3" id="KW-1185">Reference proteome</keyword>
<dbReference type="RefSeq" id="WP_214056624.1">
    <property type="nucleotide sequence ID" value="NZ_CP075371.1"/>
</dbReference>
<sequence length="180" mass="18649">MELAPVPRRRPWSWGARTAFAVLVAAPVLLLVLVPAAFGLDRYVTAAPAGDVARGSVVLARAVPLGDLEDGDVVTVSRAGTAGLVTGSVVGAGGAGIEVRAGEDGVPIGDRTTVDRLVLAVPLVGYPFLGASTPRCWRWWRCWAGCRCAWCCSGSPGGSRCAATPRARTRGRRTGPGRAD</sequence>
<feature type="region of interest" description="Disordered" evidence="1">
    <location>
        <begin position="156"/>
        <end position="180"/>
    </location>
</feature>
<evidence type="ECO:0008006" key="4">
    <source>
        <dbReference type="Google" id="ProtNLM"/>
    </source>
</evidence>
<proteinExistence type="predicted"/>
<evidence type="ECO:0000313" key="2">
    <source>
        <dbReference type="EMBL" id="QVT81219.1"/>
    </source>
</evidence>
<reference evidence="2 3" key="1">
    <citation type="submission" date="2021-05" db="EMBL/GenBank/DDBJ databases">
        <title>Complete genome of Nocardioides aquaticus KCTC 9944T isolated from meromictic and hypersaline Ekho Lake, Antarctica.</title>
        <authorList>
            <person name="Hwang K."/>
            <person name="Kim K.M."/>
            <person name="Choe H."/>
        </authorList>
    </citation>
    <scope>NUCLEOTIDE SEQUENCE [LARGE SCALE GENOMIC DNA]</scope>
    <source>
        <strain evidence="2 3">KCTC 9944</strain>
    </source>
</reference>
<dbReference type="EMBL" id="CP075371">
    <property type="protein sequence ID" value="QVT81219.1"/>
    <property type="molecule type" value="Genomic_DNA"/>
</dbReference>